<gene>
    <name evidence="2" type="ORF">IGS68_12105</name>
</gene>
<feature type="compositionally biased region" description="Basic and acidic residues" evidence="1">
    <location>
        <begin position="42"/>
        <end position="57"/>
    </location>
</feature>
<accession>A0ABX7BCM4</accession>
<dbReference type="EMBL" id="CP067420">
    <property type="protein sequence ID" value="QQP91894.1"/>
    <property type="molecule type" value="Genomic_DNA"/>
</dbReference>
<evidence type="ECO:0000256" key="1">
    <source>
        <dbReference type="SAM" id="MobiDB-lite"/>
    </source>
</evidence>
<evidence type="ECO:0000313" key="2">
    <source>
        <dbReference type="EMBL" id="QQP91894.1"/>
    </source>
</evidence>
<feature type="compositionally biased region" description="Basic and acidic residues" evidence="1">
    <location>
        <begin position="1"/>
        <end position="11"/>
    </location>
</feature>
<proteinExistence type="predicted"/>
<sequence>MSGSRSGKDEPTFANDTDTPETPSIETTPGVLPQKPIPGKAPSREQADRSRSTAADR</sequence>
<keyword evidence="3" id="KW-1185">Reference proteome</keyword>
<dbReference type="Proteomes" id="UP000595197">
    <property type="component" value="Chromosome"/>
</dbReference>
<evidence type="ECO:0000313" key="3">
    <source>
        <dbReference type="Proteomes" id="UP000595197"/>
    </source>
</evidence>
<feature type="region of interest" description="Disordered" evidence="1">
    <location>
        <begin position="1"/>
        <end position="57"/>
    </location>
</feature>
<dbReference type="RefSeq" id="WP_201080287.1">
    <property type="nucleotide sequence ID" value="NZ_CP067420.1"/>
</dbReference>
<organism evidence="2 3">
    <name type="scientific">Skermanella cutis</name>
    <dbReference type="NCBI Taxonomy" id="2775420"/>
    <lineage>
        <taxon>Bacteria</taxon>
        <taxon>Pseudomonadati</taxon>
        <taxon>Pseudomonadota</taxon>
        <taxon>Alphaproteobacteria</taxon>
        <taxon>Rhodospirillales</taxon>
        <taxon>Azospirillaceae</taxon>
        <taxon>Skermanella</taxon>
    </lineage>
</organism>
<reference evidence="2" key="1">
    <citation type="submission" date="2021-02" db="EMBL/GenBank/DDBJ databases">
        <title>Skermanella TT6 skin isolate.</title>
        <authorList>
            <person name="Lee K."/>
            <person name="Ganzorig M."/>
        </authorList>
    </citation>
    <scope>NUCLEOTIDE SEQUENCE</scope>
    <source>
        <strain evidence="2">TT6</strain>
    </source>
</reference>
<name>A0ABX7BCM4_9PROT</name>
<feature type="compositionally biased region" description="Polar residues" evidence="1">
    <location>
        <begin position="14"/>
        <end position="27"/>
    </location>
</feature>
<protein>
    <submittedName>
        <fullName evidence="2">Uncharacterized protein</fullName>
    </submittedName>
</protein>